<evidence type="ECO:0000313" key="5">
    <source>
        <dbReference type="Proteomes" id="UP001178662"/>
    </source>
</evidence>
<dbReference type="AlphaFoldDB" id="A0AA95F407"/>
<feature type="region of interest" description="Disordered" evidence="1">
    <location>
        <begin position="189"/>
        <end position="217"/>
    </location>
</feature>
<keyword evidence="3" id="KW-0732">Signal</keyword>
<reference evidence="4" key="1">
    <citation type="submission" date="2023-03" db="EMBL/GenBank/DDBJ databases">
        <title>Andean soil-derived lignocellulolytic bacterial consortium as a source of novel taxa and putative plastic-active enzymes.</title>
        <authorList>
            <person name="Diaz-Garcia L."/>
            <person name="Chuvochina M."/>
            <person name="Feuerriegel G."/>
            <person name="Bunk B."/>
            <person name="Sproer C."/>
            <person name="Streit W.R."/>
            <person name="Rodriguez L.M."/>
            <person name="Overmann J."/>
            <person name="Jimenez D.J."/>
        </authorList>
    </citation>
    <scope>NUCLEOTIDE SEQUENCE</scope>
    <source>
        <strain evidence="4">MAG 2441</strain>
    </source>
</reference>
<feature type="chain" id="PRO_5041727750" evidence="3">
    <location>
        <begin position="31"/>
        <end position="250"/>
    </location>
</feature>
<keyword evidence="2" id="KW-0472">Membrane</keyword>
<name>A0AA95F407_9BACL</name>
<evidence type="ECO:0000313" key="4">
    <source>
        <dbReference type="EMBL" id="WEK54410.1"/>
    </source>
</evidence>
<protein>
    <submittedName>
        <fullName evidence="4">LPXTG cell wall anchor domain-containing protein</fullName>
    </submittedName>
</protein>
<dbReference type="EMBL" id="CP119317">
    <property type="protein sequence ID" value="WEK54410.1"/>
    <property type="molecule type" value="Genomic_DNA"/>
</dbReference>
<keyword evidence="2" id="KW-0812">Transmembrane</keyword>
<organism evidence="4 5">
    <name type="scientific">Candidatus Cohnella colombiensis</name>
    <dbReference type="NCBI Taxonomy" id="3121368"/>
    <lineage>
        <taxon>Bacteria</taxon>
        <taxon>Bacillati</taxon>
        <taxon>Bacillota</taxon>
        <taxon>Bacilli</taxon>
        <taxon>Bacillales</taxon>
        <taxon>Paenibacillaceae</taxon>
        <taxon>Cohnella</taxon>
    </lineage>
</organism>
<dbReference type="SUPFAM" id="SSF49785">
    <property type="entry name" value="Galactose-binding domain-like"/>
    <property type="match status" value="1"/>
</dbReference>
<gene>
    <name evidence="4" type="ORF">P0Y55_18040</name>
</gene>
<feature type="transmembrane region" description="Helical" evidence="2">
    <location>
        <begin position="224"/>
        <end position="243"/>
    </location>
</feature>
<evidence type="ECO:0000256" key="1">
    <source>
        <dbReference type="SAM" id="MobiDB-lite"/>
    </source>
</evidence>
<feature type="signal peptide" evidence="3">
    <location>
        <begin position="1"/>
        <end position="30"/>
    </location>
</feature>
<dbReference type="Gene3D" id="2.60.120.430">
    <property type="entry name" value="Galactose-binding lectin"/>
    <property type="match status" value="1"/>
</dbReference>
<evidence type="ECO:0000256" key="3">
    <source>
        <dbReference type="SAM" id="SignalP"/>
    </source>
</evidence>
<dbReference type="NCBIfam" id="TIGR01167">
    <property type="entry name" value="LPXTG_anchor"/>
    <property type="match status" value="1"/>
</dbReference>
<sequence length="250" mass="25896">MKTVVKSRKFTASLLLALALMLVMSLTAMAADDDLVYDNYDRATLSDFASSGANAAWTGGDAGKSASIDSNALKLEFGSSGWFGTGGGIDASQYKYIVIRAKGAAGGEGSAFDLNYAVGDQVKTIGKAFADLVGPSGDKVPAITKDYQNIVIDMKGNGIESGIQAFHFNFHDGASGTLWIDSISFTNNAPKEPAKDNGAATKTDEGAAAPVAEPNPKTGDTMNTSLYIALAAVSGAAALFLVFKARKANR</sequence>
<evidence type="ECO:0000256" key="2">
    <source>
        <dbReference type="SAM" id="Phobius"/>
    </source>
</evidence>
<dbReference type="Proteomes" id="UP001178662">
    <property type="component" value="Chromosome"/>
</dbReference>
<dbReference type="InterPro" id="IPR008979">
    <property type="entry name" value="Galactose-bd-like_sf"/>
</dbReference>
<keyword evidence="2" id="KW-1133">Transmembrane helix</keyword>
<keyword evidence="5" id="KW-1185">Reference proteome</keyword>
<proteinExistence type="predicted"/>
<accession>A0AA95F407</accession>